<feature type="non-terminal residue" evidence="6">
    <location>
        <position position="99"/>
    </location>
</feature>
<dbReference type="Gene3D" id="3.40.50.300">
    <property type="entry name" value="P-loop containing nucleotide triphosphate hydrolases"/>
    <property type="match status" value="1"/>
</dbReference>
<dbReference type="EMBL" id="QEIT01000312">
    <property type="protein sequence ID" value="PWZ71517.1"/>
    <property type="molecule type" value="Genomic_DNA"/>
</dbReference>
<dbReference type="GO" id="GO:0005524">
    <property type="term" value="F:ATP binding"/>
    <property type="evidence" value="ECO:0007669"/>
    <property type="project" value="UniProtKB-KW"/>
</dbReference>
<keyword evidence="5" id="KW-0472">Membrane</keyword>
<keyword evidence="6" id="KW-0547">Nucleotide-binding</keyword>
<dbReference type="GO" id="GO:0005886">
    <property type="term" value="C:plasma membrane"/>
    <property type="evidence" value="ECO:0007669"/>
    <property type="project" value="UniProtKB-SubCell"/>
</dbReference>
<keyword evidence="2" id="KW-0813">Transport</keyword>
<dbReference type="GO" id="GO:0006811">
    <property type="term" value="P:monoatomic ion transport"/>
    <property type="evidence" value="ECO:0007669"/>
    <property type="project" value="UniProtKB-KW"/>
</dbReference>
<dbReference type="PANTHER" id="PTHR42771">
    <property type="entry name" value="IRON(3+)-HYDROXAMATE IMPORT ATP-BINDING PROTEIN FHUC"/>
    <property type="match status" value="1"/>
</dbReference>
<evidence type="ECO:0000256" key="3">
    <source>
        <dbReference type="ARBA" id="ARBA00022475"/>
    </source>
</evidence>
<dbReference type="InterPro" id="IPR051535">
    <property type="entry name" value="Siderophore_ABC-ATPase"/>
</dbReference>
<comment type="caution">
    <text evidence="6">The sequence shown here is derived from an EMBL/GenBank/DDBJ whole genome shotgun (WGS) entry which is preliminary data.</text>
</comment>
<name>A0A317YM40_STAPS</name>
<keyword evidence="3" id="KW-1003">Cell membrane</keyword>
<dbReference type="PANTHER" id="PTHR42771:SF4">
    <property type="entry name" value="IRON(3+)-HYDROXAMATE IMPORT ATP-BINDING PROTEIN FHUC"/>
    <property type="match status" value="1"/>
</dbReference>
<evidence type="ECO:0000256" key="4">
    <source>
        <dbReference type="ARBA" id="ARBA00023065"/>
    </source>
</evidence>
<comment type="subcellular location">
    <subcellularLocation>
        <location evidence="1">Cell membrane</location>
        <topology evidence="1">Peripheral membrane protein</topology>
    </subcellularLocation>
</comment>
<accession>A0A317YM40</accession>
<feature type="non-terminal residue" evidence="6">
    <location>
        <position position="1"/>
    </location>
</feature>
<dbReference type="Proteomes" id="UP000246800">
    <property type="component" value="Unassembled WGS sequence"/>
</dbReference>
<evidence type="ECO:0000256" key="2">
    <source>
        <dbReference type="ARBA" id="ARBA00022448"/>
    </source>
</evidence>
<evidence type="ECO:0000256" key="5">
    <source>
        <dbReference type="ARBA" id="ARBA00023136"/>
    </source>
</evidence>
<keyword evidence="6" id="KW-0067">ATP-binding</keyword>
<protein>
    <submittedName>
        <fullName evidence="6">Iron-enterobactin transporter ATP-binding protein</fullName>
    </submittedName>
</protein>
<dbReference type="AlphaFoldDB" id="A0A317YM40"/>
<keyword evidence="4" id="KW-0406">Ion transport</keyword>
<sequence length="99" mass="10981">LSGGQRQRGWTAVSVAPKTDIILHDDPTTYLGITHQLKILELVQELNTKHGTTIMMVLHDINQAIRSSDHLIAMKDGAIIKQGVTHEVLTNEILESVFN</sequence>
<evidence type="ECO:0000256" key="1">
    <source>
        <dbReference type="ARBA" id="ARBA00004202"/>
    </source>
</evidence>
<dbReference type="InterPro" id="IPR027417">
    <property type="entry name" value="P-loop_NTPase"/>
</dbReference>
<organism evidence="6 7">
    <name type="scientific">Staphylococcus pseudintermedius</name>
    <dbReference type="NCBI Taxonomy" id="283734"/>
    <lineage>
        <taxon>Bacteria</taxon>
        <taxon>Bacillati</taxon>
        <taxon>Bacillota</taxon>
        <taxon>Bacilli</taxon>
        <taxon>Bacillales</taxon>
        <taxon>Staphylococcaceae</taxon>
        <taxon>Staphylococcus</taxon>
        <taxon>Staphylococcus intermedius group</taxon>
    </lineage>
</organism>
<evidence type="ECO:0000313" key="7">
    <source>
        <dbReference type="Proteomes" id="UP000246800"/>
    </source>
</evidence>
<dbReference type="SUPFAM" id="SSF52540">
    <property type="entry name" value="P-loop containing nucleoside triphosphate hydrolases"/>
    <property type="match status" value="1"/>
</dbReference>
<reference evidence="6 7" key="1">
    <citation type="journal article" date="2018" name="Vet. Microbiol.">
        <title>Clonal diversity and geographic distribution of methicillin-resistant Staphylococcus pseudintermedius from Australian animals: Discovery of novel sequence types.</title>
        <authorList>
            <person name="Worthing K.A."/>
            <person name="Abraham S."/>
            <person name="Coombs G.W."/>
            <person name="Pang S."/>
            <person name="Saputra S."/>
            <person name="Jordan D."/>
            <person name="Trott D.J."/>
            <person name="Norris J.M."/>
        </authorList>
    </citation>
    <scope>NUCLEOTIDE SEQUENCE [LARGE SCALE GENOMIC DNA]</scope>
    <source>
        <strain evidence="6 7">ST525 1</strain>
    </source>
</reference>
<proteinExistence type="predicted"/>
<evidence type="ECO:0000313" key="6">
    <source>
        <dbReference type="EMBL" id="PWZ71517.1"/>
    </source>
</evidence>
<gene>
    <name evidence="6" type="ORF">DD902_13745</name>
</gene>